<keyword evidence="3 11" id="KW-0808">Transferase</keyword>
<dbReference type="EMBL" id="QJSX01000015">
    <property type="protein sequence ID" value="PYE51095.1"/>
    <property type="molecule type" value="Genomic_DNA"/>
</dbReference>
<keyword evidence="12" id="KW-1185">Reference proteome</keyword>
<keyword evidence="5 10" id="KW-1133">Transmembrane helix</keyword>
<organism evidence="11 12">
    <name type="scientific">Deinococcus yavapaiensis KR-236</name>
    <dbReference type="NCBI Taxonomy" id="694435"/>
    <lineage>
        <taxon>Bacteria</taxon>
        <taxon>Thermotogati</taxon>
        <taxon>Deinococcota</taxon>
        <taxon>Deinococci</taxon>
        <taxon>Deinococcales</taxon>
        <taxon>Deinococcaceae</taxon>
        <taxon>Deinococcus</taxon>
    </lineage>
</organism>
<comment type="caution">
    <text evidence="11">The sequence shown here is derived from an EMBL/GenBank/DDBJ whole genome shotgun (WGS) entry which is preliminary data.</text>
</comment>
<evidence type="ECO:0000313" key="12">
    <source>
        <dbReference type="Proteomes" id="UP000248326"/>
    </source>
</evidence>
<accession>A0A318S198</accession>
<evidence type="ECO:0000256" key="10">
    <source>
        <dbReference type="SAM" id="Phobius"/>
    </source>
</evidence>
<dbReference type="AlphaFoldDB" id="A0A318S198"/>
<keyword evidence="9" id="KW-1208">Phospholipid metabolism</keyword>
<dbReference type="NCBIfam" id="NF010978">
    <property type="entry name" value="PRK14401.1"/>
    <property type="match status" value="1"/>
</dbReference>
<feature type="transmembrane region" description="Helical" evidence="10">
    <location>
        <begin position="154"/>
        <end position="180"/>
    </location>
</feature>
<evidence type="ECO:0000256" key="3">
    <source>
        <dbReference type="ARBA" id="ARBA00022679"/>
    </source>
</evidence>
<reference evidence="11 12" key="1">
    <citation type="submission" date="2018-06" db="EMBL/GenBank/DDBJ databases">
        <title>Genomic Encyclopedia of Type Strains, Phase IV (KMG-IV): sequencing the most valuable type-strain genomes for metagenomic binning, comparative biology and taxonomic classification.</title>
        <authorList>
            <person name="Goeker M."/>
        </authorList>
    </citation>
    <scope>NUCLEOTIDE SEQUENCE [LARGE SCALE GENOMIC DNA]</scope>
    <source>
        <strain evidence="11 12">DSM 18048</strain>
    </source>
</reference>
<proteinExistence type="predicted"/>
<evidence type="ECO:0000256" key="1">
    <source>
        <dbReference type="ARBA" id="ARBA00022475"/>
    </source>
</evidence>
<keyword evidence="1" id="KW-1003">Cell membrane</keyword>
<dbReference type="GO" id="GO:0008654">
    <property type="term" value="P:phospholipid biosynthetic process"/>
    <property type="evidence" value="ECO:0007669"/>
    <property type="project" value="UniProtKB-KW"/>
</dbReference>
<evidence type="ECO:0000256" key="2">
    <source>
        <dbReference type="ARBA" id="ARBA00022516"/>
    </source>
</evidence>
<dbReference type="Proteomes" id="UP000248326">
    <property type="component" value="Unassembled WGS sequence"/>
</dbReference>
<feature type="transmembrane region" description="Helical" evidence="10">
    <location>
        <begin position="49"/>
        <end position="73"/>
    </location>
</feature>
<evidence type="ECO:0000256" key="9">
    <source>
        <dbReference type="ARBA" id="ARBA00023264"/>
    </source>
</evidence>
<protein>
    <submittedName>
        <fullName evidence="11">Acyl-phosphate glycerol 3-phosphate acyltransferase</fullName>
    </submittedName>
</protein>
<keyword evidence="6" id="KW-0443">Lipid metabolism</keyword>
<dbReference type="PANTHER" id="PTHR30309:SF0">
    <property type="entry name" value="GLYCEROL-3-PHOSPHATE ACYLTRANSFERASE-RELATED"/>
    <property type="match status" value="1"/>
</dbReference>
<feature type="transmembrane region" description="Helical" evidence="10">
    <location>
        <begin position="108"/>
        <end position="134"/>
    </location>
</feature>
<keyword evidence="4 10" id="KW-0812">Transmembrane</keyword>
<gene>
    <name evidence="11" type="ORF">DES52_11527</name>
</gene>
<feature type="transmembrane region" description="Helical" evidence="10">
    <location>
        <begin position="6"/>
        <end position="29"/>
    </location>
</feature>
<evidence type="ECO:0000256" key="7">
    <source>
        <dbReference type="ARBA" id="ARBA00023136"/>
    </source>
</evidence>
<dbReference type="OrthoDB" id="69230at2"/>
<feature type="transmembrane region" description="Helical" evidence="10">
    <location>
        <begin position="79"/>
        <end position="96"/>
    </location>
</feature>
<dbReference type="Pfam" id="PF02660">
    <property type="entry name" value="G3P_acyltransf"/>
    <property type="match status" value="1"/>
</dbReference>
<evidence type="ECO:0000256" key="4">
    <source>
        <dbReference type="ARBA" id="ARBA00022692"/>
    </source>
</evidence>
<dbReference type="GO" id="GO:0005886">
    <property type="term" value="C:plasma membrane"/>
    <property type="evidence" value="ECO:0007669"/>
    <property type="project" value="InterPro"/>
</dbReference>
<evidence type="ECO:0000313" key="11">
    <source>
        <dbReference type="EMBL" id="PYE51095.1"/>
    </source>
</evidence>
<evidence type="ECO:0000256" key="6">
    <source>
        <dbReference type="ARBA" id="ARBA00023098"/>
    </source>
</evidence>
<dbReference type="RefSeq" id="WP_110888011.1">
    <property type="nucleotide sequence ID" value="NZ_QJSX01000015.1"/>
</dbReference>
<evidence type="ECO:0000256" key="5">
    <source>
        <dbReference type="ARBA" id="ARBA00022989"/>
    </source>
</evidence>
<evidence type="ECO:0000256" key="8">
    <source>
        <dbReference type="ARBA" id="ARBA00023209"/>
    </source>
</evidence>
<dbReference type="SMART" id="SM01207">
    <property type="entry name" value="G3P_acyltransf"/>
    <property type="match status" value="1"/>
</dbReference>
<sequence>MPALLGALVIAIAAYLLGSLSFGILYSRLRGGDIRERDLPGGSGIYRQYGLAAAILVVALDMLKGVLAVLFAYAVAPDFTWLACAFVVLGHTYPVFYRFDGGGGIAPLLGALAVVAPLPLAVMLIVALAFMPLYTRFLQPTFKIYPIPAATVLAVPLGLLLAARFGGVWDLLAGGLAMFVRALQLLRKKPKE</sequence>
<dbReference type="InterPro" id="IPR003811">
    <property type="entry name" value="G3P_acylTferase_PlsY"/>
</dbReference>
<keyword evidence="7 10" id="KW-0472">Membrane</keyword>
<name>A0A318S198_9DEIO</name>
<keyword evidence="11" id="KW-0012">Acyltransferase</keyword>
<keyword evidence="8" id="KW-0594">Phospholipid biosynthesis</keyword>
<dbReference type="PANTHER" id="PTHR30309">
    <property type="entry name" value="INNER MEMBRANE PROTEIN YGIH"/>
    <property type="match status" value="1"/>
</dbReference>
<dbReference type="GO" id="GO:0043772">
    <property type="term" value="F:acyl-phosphate glycerol-3-phosphate acyltransferase activity"/>
    <property type="evidence" value="ECO:0007669"/>
    <property type="project" value="InterPro"/>
</dbReference>
<keyword evidence="2" id="KW-0444">Lipid biosynthesis</keyword>